<dbReference type="EMBL" id="CP022753">
    <property type="protein sequence ID" value="ASU82591.1"/>
    <property type="molecule type" value="Genomic_DNA"/>
</dbReference>
<accession>A0A223S395</accession>
<keyword evidence="4" id="KW-1185">Reference proteome</keyword>
<dbReference type="GO" id="GO:0016020">
    <property type="term" value="C:membrane"/>
    <property type="evidence" value="ECO:0007669"/>
    <property type="project" value="TreeGrafter"/>
</dbReference>
<evidence type="ECO:0000259" key="2">
    <source>
        <dbReference type="Pfam" id="PF00561"/>
    </source>
</evidence>
<dbReference type="KEGG" id="ngv:CDO52_07145"/>
<dbReference type="InterPro" id="IPR050266">
    <property type="entry name" value="AB_hydrolase_sf"/>
</dbReference>
<evidence type="ECO:0000313" key="4">
    <source>
        <dbReference type="Proteomes" id="UP000215005"/>
    </source>
</evidence>
<dbReference type="Pfam" id="PF00561">
    <property type="entry name" value="Abhydrolase_1"/>
    <property type="match status" value="1"/>
</dbReference>
<dbReference type="Gene3D" id="3.40.50.1820">
    <property type="entry name" value="alpha/beta hydrolase"/>
    <property type="match status" value="1"/>
</dbReference>
<dbReference type="InterPro" id="IPR000073">
    <property type="entry name" value="AB_hydrolase_1"/>
</dbReference>
<evidence type="ECO:0000313" key="3">
    <source>
        <dbReference type="EMBL" id="ASU82591.1"/>
    </source>
</evidence>
<dbReference type="AlphaFoldDB" id="A0A223S395"/>
<proteinExistence type="predicted"/>
<protein>
    <submittedName>
        <fullName evidence="3">Alpha/beta hydrolase</fullName>
    </submittedName>
</protein>
<dbReference type="GO" id="GO:0016787">
    <property type="term" value="F:hydrolase activity"/>
    <property type="evidence" value="ECO:0007669"/>
    <property type="project" value="UniProtKB-KW"/>
</dbReference>
<feature type="domain" description="AB hydrolase-1" evidence="2">
    <location>
        <begin position="103"/>
        <end position="236"/>
    </location>
</feature>
<dbReference type="Proteomes" id="UP000215005">
    <property type="component" value="Chromosome"/>
</dbReference>
<dbReference type="PANTHER" id="PTHR43798:SF33">
    <property type="entry name" value="HYDROLASE, PUTATIVE (AFU_ORTHOLOGUE AFUA_2G14860)-RELATED"/>
    <property type="match status" value="1"/>
</dbReference>
<keyword evidence="3" id="KW-0378">Hydrolase</keyword>
<name>A0A223S395_9ACTN</name>
<feature type="region of interest" description="Disordered" evidence="1">
    <location>
        <begin position="1"/>
        <end position="20"/>
    </location>
</feature>
<organism evidence="3 4">
    <name type="scientific">Nocardiopsis gilva YIM 90087</name>
    <dbReference type="NCBI Taxonomy" id="1235441"/>
    <lineage>
        <taxon>Bacteria</taxon>
        <taxon>Bacillati</taxon>
        <taxon>Actinomycetota</taxon>
        <taxon>Actinomycetes</taxon>
        <taxon>Streptosporangiales</taxon>
        <taxon>Nocardiopsidaceae</taxon>
        <taxon>Nocardiopsis</taxon>
    </lineage>
</organism>
<dbReference type="InterPro" id="IPR029058">
    <property type="entry name" value="AB_hydrolase_fold"/>
</dbReference>
<evidence type="ECO:0000256" key="1">
    <source>
        <dbReference type="SAM" id="MobiDB-lite"/>
    </source>
</evidence>
<reference evidence="3 4" key="1">
    <citation type="submission" date="2017-08" db="EMBL/GenBank/DDBJ databases">
        <title>The complete genome sequence of Nocardiopsis gilva YIM 90087.</title>
        <authorList>
            <person name="Yin M."/>
            <person name="Tang S."/>
        </authorList>
    </citation>
    <scope>NUCLEOTIDE SEQUENCE [LARGE SCALE GENOMIC DNA]</scope>
    <source>
        <strain evidence="3 4">YIM 90087</strain>
    </source>
</reference>
<dbReference type="PANTHER" id="PTHR43798">
    <property type="entry name" value="MONOACYLGLYCEROL LIPASE"/>
    <property type="match status" value="1"/>
</dbReference>
<dbReference type="SUPFAM" id="SSF53474">
    <property type="entry name" value="alpha/beta-Hydrolases"/>
    <property type="match status" value="1"/>
</dbReference>
<dbReference type="OrthoDB" id="5513277at2"/>
<gene>
    <name evidence="3" type="ORF">CDO52_07145</name>
</gene>
<sequence length="344" mass="36997">MNGNAPTGGTGGGSAASRPSRPRWGIRWTVIGLVAAALGGWLTVRDTSPVGHFTSAQGHDEFFAAYQRAMEDLPEPDATLDVRTDYGVVRMYRFDGAAPEQAPLVFLPGRASASPVLADNLPSLRKIRTVYTVDLLGEPGASIQTRPIRDDEDQARWLHQALSQLPEPRVHLLGLSIGGWTAMNLAIRQPDTLASVTLLDPAMTFADMPWETVARSIPASVPWFPKSWRDGFNSWTAGGAPVEDVPVADMIESGMKNYALELLVPSRFSAEQLRTVGLPVLAIIAGESVMHNSPDAARQAEDTLSRGTVLTYHDASHAINGEYPDEIAADVAAFLSELDEGSAD</sequence>
<feature type="compositionally biased region" description="Gly residues" evidence="1">
    <location>
        <begin position="1"/>
        <end position="14"/>
    </location>
</feature>